<dbReference type="EMBL" id="UPHP01000065">
    <property type="protein sequence ID" value="VBA39082.1"/>
    <property type="molecule type" value="Genomic_DNA"/>
</dbReference>
<evidence type="ECO:0000259" key="2">
    <source>
        <dbReference type="Pfam" id="PF00934"/>
    </source>
</evidence>
<accession>A0A498Q3F2</accession>
<name>A0A498Q3F2_9MYCO</name>
<dbReference type="Proteomes" id="UP000273307">
    <property type="component" value="Unassembled WGS sequence"/>
</dbReference>
<evidence type="ECO:0000256" key="1">
    <source>
        <dbReference type="SAM" id="MobiDB-lite"/>
    </source>
</evidence>
<protein>
    <submittedName>
        <fullName evidence="3">PE-PGRS family protein PE_PGRS16</fullName>
    </submittedName>
</protein>
<evidence type="ECO:0000313" key="3">
    <source>
        <dbReference type="EMBL" id="VBA39082.1"/>
    </source>
</evidence>
<proteinExistence type="predicted"/>
<organism evidence="3 4">
    <name type="scientific">Mycobacterium attenuatum</name>
    <dbReference type="NCBI Taxonomy" id="2341086"/>
    <lineage>
        <taxon>Bacteria</taxon>
        <taxon>Bacillati</taxon>
        <taxon>Actinomycetota</taxon>
        <taxon>Actinomycetes</taxon>
        <taxon>Mycobacteriales</taxon>
        <taxon>Mycobacteriaceae</taxon>
        <taxon>Mycobacterium</taxon>
    </lineage>
</organism>
<dbReference type="Pfam" id="PF00934">
    <property type="entry name" value="PE"/>
    <property type="match status" value="1"/>
</dbReference>
<sequence length="98" mass="9652">MSFVTTQPAAPAVAATPQGIGPAPNAHNAAVAVLTTGAVPAAADEAPAQFAAHAQMYRIASAQAVTIHEMFVKTLGVSAALFAAPEAANAVASRQGSN</sequence>
<dbReference type="RefSeq" id="WP_122442882.1">
    <property type="nucleotide sequence ID" value="NZ_UPHP01000065.1"/>
</dbReference>
<dbReference type="InterPro" id="IPR000084">
    <property type="entry name" value="PE-PGRS_N"/>
</dbReference>
<evidence type="ECO:0000313" key="4">
    <source>
        <dbReference type="Proteomes" id="UP000273307"/>
    </source>
</evidence>
<dbReference type="SUPFAM" id="SSF140459">
    <property type="entry name" value="PE/PPE dimer-like"/>
    <property type="match status" value="1"/>
</dbReference>
<feature type="domain" description="PE" evidence="2">
    <location>
        <begin position="5"/>
        <end position="89"/>
    </location>
</feature>
<keyword evidence="4" id="KW-1185">Reference proteome</keyword>
<feature type="region of interest" description="Disordered" evidence="1">
    <location>
        <begin position="1"/>
        <end position="21"/>
    </location>
</feature>
<dbReference type="AlphaFoldDB" id="A0A498Q3F2"/>
<reference evidence="3 4" key="1">
    <citation type="submission" date="2018-09" db="EMBL/GenBank/DDBJ databases">
        <authorList>
            <person name="Tagini F."/>
        </authorList>
    </citation>
    <scope>NUCLEOTIDE SEQUENCE [LARGE SCALE GENOMIC DNA]</scope>
    <source>
        <strain evidence="3 4">MK136</strain>
    </source>
</reference>
<dbReference type="Gene3D" id="1.10.287.850">
    <property type="entry name" value="HP0062-like domain"/>
    <property type="match status" value="1"/>
</dbReference>
<gene>
    <name evidence="3" type="ORF">LAUMK136_02782</name>
</gene>
<dbReference type="InterPro" id="IPR038332">
    <property type="entry name" value="PPE_sf"/>
</dbReference>